<keyword evidence="3" id="KW-0328">Glycosyltransferase</keyword>
<dbReference type="Proteomes" id="UP000184932">
    <property type="component" value="Unassembled WGS sequence"/>
</dbReference>
<dbReference type="Pfam" id="PF00535">
    <property type="entry name" value="Glycos_transf_2"/>
    <property type="match status" value="1"/>
</dbReference>
<organism evidence="7 8">
    <name type="scientific">Vannielia litorea</name>
    <dbReference type="NCBI Taxonomy" id="1217970"/>
    <lineage>
        <taxon>Bacteria</taxon>
        <taxon>Pseudomonadati</taxon>
        <taxon>Pseudomonadota</taxon>
        <taxon>Alphaproteobacteria</taxon>
        <taxon>Rhodobacterales</taxon>
        <taxon>Paracoccaceae</taxon>
        <taxon>Vannielia</taxon>
    </lineage>
</organism>
<dbReference type="STRING" id="1217970.SAMN05444002_2075"/>
<dbReference type="PANTHER" id="PTHR43646">
    <property type="entry name" value="GLYCOSYLTRANSFERASE"/>
    <property type="match status" value="1"/>
</dbReference>
<feature type="domain" description="Glycosyltransferase 2-like" evidence="6">
    <location>
        <begin position="21"/>
        <end position="147"/>
    </location>
</feature>
<accession>A0A1N6FYT9</accession>
<gene>
    <name evidence="7" type="ORF">SAMN05444002_2075</name>
</gene>
<keyword evidence="2" id="KW-1003">Cell membrane</keyword>
<reference evidence="8" key="1">
    <citation type="submission" date="2016-11" db="EMBL/GenBank/DDBJ databases">
        <authorList>
            <person name="Varghese N."/>
            <person name="Submissions S."/>
        </authorList>
    </citation>
    <scope>NUCLEOTIDE SEQUENCE [LARGE SCALE GENOMIC DNA]</scope>
    <source>
        <strain evidence="8">DSM 29440</strain>
    </source>
</reference>
<dbReference type="InterPro" id="IPR029044">
    <property type="entry name" value="Nucleotide-diphossugar_trans"/>
</dbReference>
<dbReference type="OrthoDB" id="8416156at2"/>
<comment type="subcellular location">
    <subcellularLocation>
        <location evidence="1">Cell membrane</location>
    </subcellularLocation>
</comment>
<evidence type="ECO:0000313" key="7">
    <source>
        <dbReference type="EMBL" id="SIO00506.1"/>
    </source>
</evidence>
<dbReference type="EMBL" id="FSRL01000001">
    <property type="protein sequence ID" value="SIO00506.1"/>
    <property type="molecule type" value="Genomic_DNA"/>
</dbReference>
<evidence type="ECO:0000256" key="2">
    <source>
        <dbReference type="ARBA" id="ARBA00022475"/>
    </source>
</evidence>
<dbReference type="Gene3D" id="3.90.550.10">
    <property type="entry name" value="Spore Coat Polysaccharide Biosynthesis Protein SpsA, Chain A"/>
    <property type="match status" value="1"/>
</dbReference>
<proteinExistence type="predicted"/>
<dbReference type="GO" id="GO:0016757">
    <property type="term" value="F:glycosyltransferase activity"/>
    <property type="evidence" value="ECO:0007669"/>
    <property type="project" value="UniProtKB-KW"/>
</dbReference>
<keyword evidence="4 7" id="KW-0808">Transferase</keyword>
<keyword evidence="8" id="KW-1185">Reference proteome</keyword>
<protein>
    <submittedName>
        <fullName evidence="7">Glycosyltransferase like family 2</fullName>
    </submittedName>
</protein>
<name>A0A1N6FYT9_9RHOB</name>
<sequence>MIVRDVYRREFGPQGGWPLVITVPARNEEERLPGCLDAAARSLRGRGAIVVAVNGSQDATRAVAEDWFRRSGLSGAVLDEPNPPEAGGVGRARRVAIASCAARLAPDAVIMTTDADTCVAGDWVDANLAELERADLVCGTVLPDPEEAARLPSVIGRNGAPEGEYMALTLAVRHLLDPVPHDPAPTHISPAGASLAFRMALYDALGGFEERTVGEDRAFAALAEARDWRVRHSSRAQVTTSCRLSGRTEGGMAGALRARILEADPLVDEVLEPAATTILRARMRGTLRRRWIGPGFGAAWAVLEAGTAELRRERMRLSRLRLELPLLQRELARLAPTRSQVPA</sequence>
<evidence type="ECO:0000256" key="3">
    <source>
        <dbReference type="ARBA" id="ARBA00022676"/>
    </source>
</evidence>
<dbReference type="InterPro" id="IPR001173">
    <property type="entry name" value="Glyco_trans_2-like"/>
</dbReference>
<evidence type="ECO:0000256" key="5">
    <source>
        <dbReference type="ARBA" id="ARBA00023136"/>
    </source>
</evidence>
<evidence type="ECO:0000256" key="4">
    <source>
        <dbReference type="ARBA" id="ARBA00022679"/>
    </source>
</evidence>
<evidence type="ECO:0000313" key="8">
    <source>
        <dbReference type="Proteomes" id="UP000184932"/>
    </source>
</evidence>
<dbReference type="GO" id="GO:0005886">
    <property type="term" value="C:plasma membrane"/>
    <property type="evidence" value="ECO:0007669"/>
    <property type="project" value="UniProtKB-SubCell"/>
</dbReference>
<dbReference type="PANTHER" id="PTHR43646:SF2">
    <property type="entry name" value="GLYCOSYLTRANSFERASE 2-LIKE DOMAIN-CONTAINING PROTEIN"/>
    <property type="match status" value="1"/>
</dbReference>
<keyword evidence="5" id="KW-0472">Membrane</keyword>
<dbReference type="SUPFAM" id="SSF53448">
    <property type="entry name" value="Nucleotide-diphospho-sugar transferases"/>
    <property type="match status" value="1"/>
</dbReference>
<evidence type="ECO:0000259" key="6">
    <source>
        <dbReference type="Pfam" id="PF00535"/>
    </source>
</evidence>
<dbReference type="AlphaFoldDB" id="A0A1N6FYT9"/>
<evidence type="ECO:0000256" key="1">
    <source>
        <dbReference type="ARBA" id="ARBA00004236"/>
    </source>
</evidence>